<evidence type="ECO:0000256" key="1">
    <source>
        <dbReference type="SAM" id="MobiDB-lite"/>
    </source>
</evidence>
<feature type="region of interest" description="Disordered" evidence="1">
    <location>
        <begin position="25"/>
        <end position="128"/>
    </location>
</feature>
<keyword evidence="2" id="KW-0732">Signal</keyword>
<dbReference type="EMBL" id="BAAAFZ010000064">
    <property type="protein sequence ID" value="GAA0597501.1"/>
    <property type="molecule type" value="Genomic_DNA"/>
</dbReference>
<evidence type="ECO:0000256" key="2">
    <source>
        <dbReference type="SAM" id="SignalP"/>
    </source>
</evidence>
<proteinExistence type="predicted"/>
<evidence type="ECO:0000313" key="4">
    <source>
        <dbReference type="Proteomes" id="UP001501588"/>
    </source>
</evidence>
<dbReference type="Proteomes" id="UP001501588">
    <property type="component" value="Unassembled WGS sequence"/>
</dbReference>
<protein>
    <submittedName>
        <fullName evidence="3">Uncharacterized protein</fullName>
    </submittedName>
</protein>
<gene>
    <name evidence="3" type="ORF">GCM10009416_39670</name>
</gene>
<keyword evidence="4" id="KW-1185">Reference proteome</keyword>
<reference evidence="4" key="1">
    <citation type="journal article" date="2019" name="Int. J. Syst. Evol. Microbiol.">
        <title>The Global Catalogue of Microorganisms (GCM) 10K type strain sequencing project: providing services to taxonomists for standard genome sequencing and annotation.</title>
        <authorList>
            <consortium name="The Broad Institute Genomics Platform"/>
            <consortium name="The Broad Institute Genome Sequencing Center for Infectious Disease"/>
            <person name="Wu L."/>
            <person name="Ma J."/>
        </authorList>
    </citation>
    <scope>NUCLEOTIDE SEQUENCE [LARGE SCALE GENOMIC DNA]</scope>
    <source>
        <strain evidence="4">JCM 9933</strain>
    </source>
</reference>
<sequence length="128" mass="12626">MPAADPILRCVLAFALPVLAACAGPAQPPPSRPVAAAAPVGGPPGGAYARELEEQRRGIGVPPALPPPGAIDRVPDILRSSRPAPGVGPATNPPAPSLPVPGNSQSRLSALPASPLANPRGGFAPGRP</sequence>
<evidence type="ECO:0000313" key="3">
    <source>
        <dbReference type="EMBL" id="GAA0597501.1"/>
    </source>
</evidence>
<name>A0ABP3QZS7_9PROT</name>
<accession>A0ABP3QZS7</accession>
<feature type="signal peptide" evidence="2">
    <location>
        <begin position="1"/>
        <end position="20"/>
    </location>
</feature>
<comment type="caution">
    <text evidence="3">The sequence shown here is derived from an EMBL/GenBank/DDBJ whole genome shotgun (WGS) entry which is preliminary data.</text>
</comment>
<feature type="chain" id="PRO_5045748319" evidence="2">
    <location>
        <begin position="21"/>
        <end position="128"/>
    </location>
</feature>
<organism evidence="3 4">
    <name type="scientific">Craurococcus roseus</name>
    <dbReference type="NCBI Taxonomy" id="77585"/>
    <lineage>
        <taxon>Bacteria</taxon>
        <taxon>Pseudomonadati</taxon>
        <taxon>Pseudomonadota</taxon>
        <taxon>Alphaproteobacteria</taxon>
        <taxon>Acetobacterales</taxon>
        <taxon>Acetobacteraceae</taxon>
        <taxon>Craurococcus</taxon>
    </lineage>
</organism>